<dbReference type="InterPro" id="IPR006119">
    <property type="entry name" value="Resolv_N"/>
</dbReference>
<dbReference type="SUPFAM" id="SSF53041">
    <property type="entry name" value="Resolvase-like"/>
    <property type="match status" value="1"/>
</dbReference>
<dbReference type="InterPro" id="IPR038109">
    <property type="entry name" value="DNA_bind_recomb_sf"/>
</dbReference>
<accession>A0A223I108</accession>
<dbReference type="GO" id="GO:0000150">
    <property type="term" value="F:DNA strand exchange activity"/>
    <property type="evidence" value="ECO:0007669"/>
    <property type="project" value="InterPro"/>
</dbReference>
<feature type="domain" description="Resolvase/invertase-type recombinase catalytic" evidence="1">
    <location>
        <begin position="28"/>
        <end position="176"/>
    </location>
</feature>
<dbReference type="AlphaFoldDB" id="A0A223I108"/>
<sequence length="527" mass="60825">MAIRNVTVIPARKRIGNSAKAEELPKLRVAAYCRVSTDSEEQATSYEAQIEHYTNYIKSNPEWELAGIFADEGITGTNTKKREEFNWMIEECMQGKIDMIITKSISRFARNTLDCLKYIRQLKEKNIPVYFEKENINTLDTKGEILLTIMASLAQQESQSLSQNVKLGIQYRYQQGKIHINHNRFLGYTKDKDSNLVIVPEEAEIVKRIYREYLEGSSMLQIARGLETDGILTGAGNPRWHTSTINKILRNEKYIGDALLQKTYTVDFLSKKRVPNNGIVPQYYVENSHEPIIPREIFMQVQEQLVKRRCVHISKNGKKRNYSNKHPLSQMVFCGNCHEIFRRVHWNNRGKKSIVWRCVSRLENTGLFCTASTILEDTLKEKIVEAINVAVSGKNSFLAILKKNIETVLSEDLDETTADIDKRLEELQTELIQKANSKEAYDNIVNEIYRLRDLRQETLSRNALRQDKRDRIAEMSDFLNTQTGDITEFDDKLVRKLVEKATVYDDRLVVEFKSGLEIEVSLGSYNG</sequence>
<dbReference type="Pfam" id="PF00239">
    <property type="entry name" value="Resolvase"/>
    <property type="match status" value="1"/>
</dbReference>
<dbReference type="Pfam" id="PF07508">
    <property type="entry name" value="Recombinase"/>
    <property type="match status" value="1"/>
</dbReference>
<feature type="domain" description="Recombinase" evidence="2">
    <location>
        <begin position="185"/>
        <end position="311"/>
    </location>
</feature>
<dbReference type="CDD" id="cd00338">
    <property type="entry name" value="Ser_Recombinase"/>
    <property type="match status" value="1"/>
</dbReference>
<dbReference type="PROSITE" id="PS51737">
    <property type="entry name" value="RECOMBINASE_DNA_BIND"/>
    <property type="match status" value="1"/>
</dbReference>
<dbReference type="Gene3D" id="3.90.1750.20">
    <property type="entry name" value="Putative Large Serine Recombinase, Chain B, Domain 2"/>
    <property type="match status" value="1"/>
</dbReference>
<evidence type="ECO:0000259" key="1">
    <source>
        <dbReference type="PROSITE" id="PS51736"/>
    </source>
</evidence>
<evidence type="ECO:0000313" key="4">
    <source>
        <dbReference type="Proteomes" id="UP000214975"/>
    </source>
</evidence>
<gene>
    <name evidence="3" type="ORF">Thert_02551</name>
</gene>
<dbReference type="InterPro" id="IPR025827">
    <property type="entry name" value="Zn_ribbon_recom_dom"/>
</dbReference>
<dbReference type="InterPro" id="IPR036162">
    <property type="entry name" value="Resolvase-like_N_sf"/>
</dbReference>
<dbReference type="InterPro" id="IPR050639">
    <property type="entry name" value="SSR_resolvase"/>
</dbReference>
<dbReference type="Pfam" id="PF13408">
    <property type="entry name" value="Zn_ribbon_recom"/>
    <property type="match status" value="1"/>
</dbReference>
<dbReference type="SMART" id="SM00857">
    <property type="entry name" value="Resolvase"/>
    <property type="match status" value="1"/>
</dbReference>
<dbReference type="Gene3D" id="3.40.50.1390">
    <property type="entry name" value="Resolvase, N-terminal catalytic domain"/>
    <property type="match status" value="1"/>
</dbReference>
<organism evidence="3 4">
    <name type="scientific">Thermoanaerobacterium thermosaccharolyticum</name>
    <name type="common">Clostridium thermosaccharolyticum</name>
    <dbReference type="NCBI Taxonomy" id="1517"/>
    <lineage>
        <taxon>Bacteria</taxon>
        <taxon>Bacillati</taxon>
        <taxon>Bacillota</taxon>
        <taxon>Clostridia</taxon>
        <taxon>Thermoanaerobacterales</taxon>
        <taxon>Thermoanaerobacteraceae</taxon>
        <taxon>Thermoanaerobacterium</taxon>
    </lineage>
</organism>
<dbReference type="PANTHER" id="PTHR30461:SF23">
    <property type="entry name" value="DNA RECOMBINASE-RELATED"/>
    <property type="match status" value="1"/>
</dbReference>
<name>A0A223I108_THETR</name>
<proteinExistence type="predicted"/>
<dbReference type="PANTHER" id="PTHR30461">
    <property type="entry name" value="DNA-INVERTASE FROM LAMBDOID PROPHAGE"/>
    <property type="match status" value="1"/>
</dbReference>
<evidence type="ECO:0000313" key="3">
    <source>
        <dbReference type="EMBL" id="AST58411.1"/>
    </source>
</evidence>
<dbReference type="Proteomes" id="UP000214975">
    <property type="component" value="Chromosome"/>
</dbReference>
<protein>
    <submittedName>
        <fullName evidence="3">Serine recombinase</fullName>
    </submittedName>
</protein>
<dbReference type="PROSITE" id="PS51736">
    <property type="entry name" value="RECOMBINASES_3"/>
    <property type="match status" value="1"/>
</dbReference>
<dbReference type="RefSeq" id="WP_094397720.1">
    <property type="nucleotide sequence ID" value="NZ_CP016893.1"/>
</dbReference>
<dbReference type="InterPro" id="IPR011109">
    <property type="entry name" value="DNA_bind_recombinase_dom"/>
</dbReference>
<dbReference type="GO" id="GO:0003677">
    <property type="term" value="F:DNA binding"/>
    <property type="evidence" value="ECO:0007669"/>
    <property type="project" value="InterPro"/>
</dbReference>
<dbReference type="EMBL" id="CP016893">
    <property type="protein sequence ID" value="AST58411.1"/>
    <property type="molecule type" value="Genomic_DNA"/>
</dbReference>
<reference evidence="3 4" key="1">
    <citation type="submission" date="2016-08" db="EMBL/GenBank/DDBJ databases">
        <title>A novel genetic cassette of butanologenic Thermoanaerobacterium thermosaccharolyticum that directly convert cellulose to butanol.</title>
        <authorList>
            <person name="Li T."/>
            <person name="He J."/>
        </authorList>
    </citation>
    <scope>NUCLEOTIDE SEQUENCE [LARGE SCALE GENOMIC DNA]</scope>
    <source>
        <strain evidence="3 4">TG57</strain>
    </source>
</reference>
<evidence type="ECO:0000259" key="2">
    <source>
        <dbReference type="PROSITE" id="PS51737"/>
    </source>
</evidence>